<name>A0A1J3I397_NOCCA</name>
<dbReference type="EMBL" id="GEVL01003697">
    <property type="protein sequence ID" value="JAU73644.1"/>
    <property type="molecule type" value="Transcribed_RNA"/>
</dbReference>
<protein>
    <submittedName>
        <fullName evidence="2">DNA repair protein UVH3</fullName>
    </submittedName>
</protein>
<feature type="compositionally biased region" description="Polar residues" evidence="1">
    <location>
        <begin position="1"/>
        <end position="10"/>
    </location>
</feature>
<feature type="compositionally biased region" description="Basic residues" evidence="1">
    <location>
        <begin position="23"/>
        <end position="32"/>
    </location>
</feature>
<feature type="region of interest" description="Disordered" evidence="1">
    <location>
        <begin position="1"/>
        <end position="67"/>
    </location>
</feature>
<dbReference type="AlphaFoldDB" id="A0A1J3I397"/>
<gene>
    <name evidence="2" type="ORF">LE_TR2925_c1_g1_i1_g.8507</name>
</gene>
<evidence type="ECO:0000313" key="2">
    <source>
        <dbReference type="EMBL" id="JAU73644.1"/>
    </source>
</evidence>
<organism evidence="2">
    <name type="scientific">Noccaea caerulescens</name>
    <name type="common">Alpine penny-cress</name>
    <name type="synonym">Thlaspi caerulescens</name>
    <dbReference type="NCBI Taxonomy" id="107243"/>
    <lineage>
        <taxon>Eukaryota</taxon>
        <taxon>Viridiplantae</taxon>
        <taxon>Streptophyta</taxon>
        <taxon>Embryophyta</taxon>
        <taxon>Tracheophyta</taxon>
        <taxon>Spermatophyta</taxon>
        <taxon>Magnoliopsida</taxon>
        <taxon>eudicotyledons</taxon>
        <taxon>Gunneridae</taxon>
        <taxon>Pentapetalae</taxon>
        <taxon>rosids</taxon>
        <taxon>malvids</taxon>
        <taxon>Brassicales</taxon>
        <taxon>Brassicaceae</taxon>
        <taxon>Coluteocarpeae</taxon>
        <taxon>Noccaea</taxon>
    </lineage>
</organism>
<proteinExistence type="predicted"/>
<accession>A0A1J3I397</accession>
<evidence type="ECO:0000256" key="1">
    <source>
        <dbReference type="SAM" id="MobiDB-lite"/>
    </source>
</evidence>
<sequence>MGTKNPQIHPSASIVPHDEKQGNPKKVRRSTRSRNPLKYNAKEDDELDESRSNGESPSENLEDGDELLKDKGRAANVAAERTQNETTTIDAFAFGCIPFLSRFWLWKFALILKLTLTEKKLSFSIRYLLDFSANCFRKLIVCP</sequence>
<reference evidence="2" key="1">
    <citation type="submission" date="2016-07" db="EMBL/GenBank/DDBJ databases">
        <title>De novo transcriptome assembly of four accessions of the metal hyperaccumulator plant Noccaea caerulescens.</title>
        <authorList>
            <person name="Blande D."/>
            <person name="Halimaa P."/>
            <person name="Tervahauta A.I."/>
            <person name="Aarts M.G."/>
            <person name="Karenlampi S.O."/>
        </authorList>
    </citation>
    <scope>NUCLEOTIDE SEQUENCE</scope>
</reference>